<dbReference type="Proteomes" id="UP001501556">
    <property type="component" value="Unassembled WGS sequence"/>
</dbReference>
<dbReference type="Gene3D" id="3.30.460.10">
    <property type="entry name" value="Beta Polymerase, domain 2"/>
    <property type="match status" value="1"/>
</dbReference>
<reference evidence="3" key="1">
    <citation type="journal article" date="2019" name="Int. J. Syst. Evol. Microbiol.">
        <title>The Global Catalogue of Microorganisms (GCM) 10K type strain sequencing project: providing services to taxonomists for standard genome sequencing and annotation.</title>
        <authorList>
            <consortium name="The Broad Institute Genomics Platform"/>
            <consortium name="The Broad Institute Genome Sequencing Center for Infectious Disease"/>
            <person name="Wu L."/>
            <person name="Ma J."/>
        </authorList>
    </citation>
    <scope>NUCLEOTIDE SEQUENCE [LARGE SCALE GENOMIC DNA]</scope>
    <source>
        <strain evidence="3">JCM 17217</strain>
    </source>
</reference>
<gene>
    <name evidence="2" type="ORF">GCM10022407_20490</name>
</gene>
<dbReference type="PANTHER" id="PTHR37030:SF1">
    <property type="entry name" value="NUCLEOTIDYLTRANSFERASE"/>
    <property type="match status" value="1"/>
</dbReference>
<name>A0ABP7Q0Z4_9BACT</name>
<dbReference type="SUPFAM" id="SSF81301">
    <property type="entry name" value="Nucleotidyltransferase"/>
    <property type="match status" value="1"/>
</dbReference>
<evidence type="ECO:0000313" key="3">
    <source>
        <dbReference type="Proteomes" id="UP001501556"/>
    </source>
</evidence>
<protein>
    <submittedName>
        <fullName evidence="2">Nucleotidyltransferase domain-containing protein</fullName>
    </submittedName>
</protein>
<dbReference type="PANTHER" id="PTHR37030">
    <property type="entry name" value="NUCLEOTIDYLTRANSFERASE"/>
    <property type="match status" value="1"/>
</dbReference>
<feature type="domain" description="Polymerase nucleotidyl transferase" evidence="1">
    <location>
        <begin position="18"/>
        <end position="96"/>
    </location>
</feature>
<dbReference type="RefSeq" id="WP_345123830.1">
    <property type="nucleotide sequence ID" value="NZ_BAABDI010000012.1"/>
</dbReference>
<dbReference type="EMBL" id="BAABDI010000012">
    <property type="protein sequence ID" value="GAA3974748.1"/>
    <property type="molecule type" value="Genomic_DNA"/>
</dbReference>
<keyword evidence="3" id="KW-1185">Reference proteome</keyword>
<dbReference type="InterPro" id="IPR043519">
    <property type="entry name" value="NT_sf"/>
</dbReference>
<organism evidence="2 3">
    <name type="scientific">Hymenobacter antarcticus</name>
    <dbReference type="NCBI Taxonomy" id="486270"/>
    <lineage>
        <taxon>Bacteria</taxon>
        <taxon>Pseudomonadati</taxon>
        <taxon>Bacteroidota</taxon>
        <taxon>Cytophagia</taxon>
        <taxon>Cytophagales</taxon>
        <taxon>Hymenobacteraceae</taxon>
        <taxon>Hymenobacter</taxon>
    </lineage>
</organism>
<dbReference type="CDD" id="cd05403">
    <property type="entry name" value="NT_KNTase_like"/>
    <property type="match status" value="1"/>
</dbReference>
<evidence type="ECO:0000313" key="2">
    <source>
        <dbReference type="EMBL" id="GAA3974748.1"/>
    </source>
</evidence>
<sequence length="108" mass="12149">MITEAQIQAIVQRIVAGYQPDRIILFGSYAYGTPSEDSDLDLLVVKGNDERRKIDRIVEISELAHSIPDAPAMDILVLNSAEEQRARQIRFIVEHKALRDGRELYAAA</sequence>
<evidence type="ECO:0000259" key="1">
    <source>
        <dbReference type="Pfam" id="PF01909"/>
    </source>
</evidence>
<comment type="caution">
    <text evidence="2">The sequence shown here is derived from an EMBL/GenBank/DDBJ whole genome shotgun (WGS) entry which is preliminary data.</text>
</comment>
<dbReference type="InterPro" id="IPR002934">
    <property type="entry name" value="Polymerase_NTP_transf_dom"/>
</dbReference>
<accession>A0ABP7Q0Z4</accession>
<proteinExistence type="predicted"/>
<dbReference type="Pfam" id="PF01909">
    <property type="entry name" value="NTP_transf_2"/>
    <property type="match status" value="1"/>
</dbReference>